<evidence type="ECO:0000256" key="1">
    <source>
        <dbReference type="SAM" id="Phobius"/>
    </source>
</evidence>
<name>A0ABS6U429_9PSEU</name>
<evidence type="ECO:0000313" key="3">
    <source>
        <dbReference type="Proteomes" id="UP000694300"/>
    </source>
</evidence>
<accession>A0ABS6U429</accession>
<gene>
    <name evidence="2" type="ORF">I4I82_04615</name>
</gene>
<dbReference type="RefSeq" id="WP_218594805.1">
    <property type="nucleotide sequence ID" value="NZ_JADQDE010000652.1"/>
</dbReference>
<keyword evidence="1" id="KW-1133">Transmembrane helix</keyword>
<organism evidence="2 3">
    <name type="scientific">Pseudonocardia oceani</name>
    <dbReference type="NCBI Taxonomy" id="2792013"/>
    <lineage>
        <taxon>Bacteria</taxon>
        <taxon>Bacillati</taxon>
        <taxon>Actinomycetota</taxon>
        <taxon>Actinomycetes</taxon>
        <taxon>Pseudonocardiales</taxon>
        <taxon>Pseudonocardiaceae</taxon>
        <taxon>Pseudonocardia</taxon>
    </lineage>
</organism>
<comment type="caution">
    <text evidence="2">The sequence shown here is derived from an EMBL/GenBank/DDBJ whole genome shotgun (WGS) entry which is preliminary data.</text>
</comment>
<proteinExistence type="predicted"/>
<feature type="transmembrane region" description="Helical" evidence="1">
    <location>
        <begin position="33"/>
        <end position="54"/>
    </location>
</feature>
<keyword evidence="1" id="KW-0472">Membrane</keyword>
<dbReference type="EMBL" id="JADQDF010000001">
    <property type="protein sequence ID" value="MBW0126963.1"/>
    <property type="molecule type" value="Genomic_DNA"/>
</dbReference>
<evidence type="ECO:0000313" key="2">
    <source>
        <dbReference type="EMBL" id="MBW0126963.1"/>
    </source>
</evidence>
<reference evidence="2 3" key="1">
    <citation type="submission" date="2020-11" db="EMBL/GenBank/DDBJ databases">
        <title>Pseudonocardia abyssalis sp. nov. and Pseudonocardia oceani sp. nov., description and phylogenomic analysis of two novel actinomycetes isolated from the deep Southern Ocean.</title>
        <authorList>
            <person name="Parra J."/>
        </authorList>
    </citation>
    <scope>NUCLEOTIDE SEQUENCE [LARGE SCALE GENOMIC DNA]</scope>
    <source>
        <strain evidence="3">KRD185</strain>
    </source>
</reference>
<keyword evidence="1" id="KW-0812">Transmembrane</keyword>
<dbReference type="Proteomes" id="UP000694300">
    <property type="component" value="Unassembled WGS sequence"/>
</dbReference>
<protein>
    <submittedName>
        <fullName evidence="2">Uncharacterized protein</fullName>
    </submittedName>
</protein>
<sequence length="57" mass="6232">MPEDPDLTHLRRMVDEALGDVRRDEDVGPALRLAAVMGSLPLLLLSLVVALRLLSVL</sequence>
<keyword evidence="3" id="KW-1185">Reference proteome</keyword>